<gene>
    <name evidence="4" type="ORF">BXZ70DRAFT_900822</name>
</gene>
<dbReference type="NCBIfam" id="TIGR02231">
    <property type="entry name" value="mucoidy inhibitor MuiA family protein"/>
    <property type="match status" value="1"/>
</dbReference>
<proteinExistence type="predicted"/>
<dbReference type="AlphaFoldDB" id="A0A8K0UFV4"/>
<sequence length="603" mass="64874">MVASTTSPDPAPPPFPPANTIELVSVKDSKITNVSVYSGRAEITRLFEFTVKAGQNQLNIVGLPQALEWESLRVEGRGTATIHDVSISTIIPPPIPTTSPTLTSLLAQQKKIDNALSRVKKSLSSLETYVSSVRAEHLDVSKLRDVVGSYEATAGDLDEKVTRLEDEKKEAEEAIKAEREKLSGPKGNDKLNVKATIGIFAEAKGEVKIALVYAVHDASWSAAYDIRVDMQTKDKPVTLVYKGSITQSTGEDWEDVPLLLETATPTFGVGLPTLDRWTLHKHRPVVYGQNHQASMRATMMGGGPPMAAPPAAPMRKAMAMSRAMSDDTAESVGFRELTVSSKGNISATFAVPGLMSIPSDGTGHNVTIATLAMDATMSWVCIPKKDTRVHLNAKIKNASEYTLLPATASVYVDGSFISRSEVPQVSPEEHFDCPLGLDSSVRITYHPRTKKTSQSGFYNKSSNHSFAQRVTVHNTKSSSPIKVKIIDQIPITEDSSINVKLIQPALVLPETEGTNGTMSKVASGSEGKARLPAPVRVASGVVATWDGADEISLGSVSQEDVDVEALGKDGRFCWVCDIAPQGKTNLALQWEVSAPLRATVYGL</sequence>
<comment type="caution">
    <text evidence="4">The sequence shown here is derived from an EMBL/GenBank/DDBJ whole genome shotgun (WGS) entry which is preliminary data.</text>
</comment>
<dbReference type="Proteomes" id="UP000813824">
    <property type="component" value="Unassembled WGS sequence"/>
</dbReference>
<evidence type="ECO:0000256" key="1">
    <source>
        <dbReference type="SAM" id="Coils"/>
    </source>
</evidence>
<dbReference type="Pfam" id="PF13598">
    <property type="entry name" value="DUF4139"/>
    <property type="match status" value="1"/>
</dbReference>
<protein>
    <recommendedName>
        <fullName evidence="6">Mucoidy inhibitor A</fullName>
    </recommendedName>
</protein>
<feature type="domain" description="DUF4140" evidence="3">
    <location>
        <begin position="34"/>
        <end position="129"/>
    </location>
</feature>
<dbReference type="InterPro" id="IPR025554">
    <property type="entry name" value="DUF4140"/>
</dbReference>
<keyword evidence="5" id="KW-1185">Reference proteome</keyword>
<organism evidence="4 5">
    <name type="scientific">Cristinia sonorae</name>
    <dbReference type="NCBI Taxonomy" id="1940300"/>
    <lineage>
        <taxon>Eukaryota</taxon>
        <taxon>Fungi</taxon>
        <taxon>Dikarya</taxon>
        <taxon>Basidiomycota</taxon>
        <taxon>Agaricomycotina</taxon>
        <taxon>Agaricomycetes</taxon>
        <taxon>Agaricomycetidae</taxon>
        <taxon>Agaricales</taxon>
        <taxon>Pleurotineae</taxon>
        <taxon>Stephanosporaceae</taxon>
        <taxon>Cristinia</taxon>
    </lineage>
</organism>
<dbReference type="InterPro" id="IPR037291">
    <property type="entry name" value="DUF4139"/>
</dbReference>
<accession>A0A8K0UFV4</accession>
<feature type="coiled-coil region" evidence="1">
    <location>
        <begin position="154"/>
        <end position="181"/>
    </location>
</feature>
<feature type="domain" description="DUF4139" evidence="2">
    <location>
        <begin position="210"/>
        <end position="595"/>
    </location>
</feature>
<dbReference type="OrthoDB" id="10068793at2759"/>
<dbReference type="Pfam" id="PF13600">
    <property type="entry name" value="DUF4140"/>
    <property type="match status" value="1"/>
</dbReference>
<name>A0A8K0UFV4_9AGAR</name>
<dbReference type="PANTHER" id="PTHR31005:SF8">
    <property type="entry name" value="DUF4139 DOMAIN-CONTAINING PROTEIN"/>
    <property type="match status" value="1"/>
</dbReference>
<dbReference type="EMBL" id="JAEVFJ010000048">
    <property type="protein sequence ID" value="KAH8083291.1"/>
    <property type="molecule type" value="Genomic_DNA"/>
</dbReference>
<keyword evidence="1" id="KW-0175">Coiled coil</keyword>
<reference evidence="4" key="1">
    <citation type="journal article" date="2021" name="New Phytol.">
        <title>Evolutionary innovations through gain and loss of genes in the ectomycorrhizal Boletales.</title>
        <authorList>
            <person name="Wu G."/>
            <person name="Miyauchi S."/>
            <person name="Morin E."/>
            <person name="Kuo A."/>
            <person name="Drula E."/>
            <person name="Varga T."/>
            <person name="Kohler A."/>
            <person name="Feng B."/>
            <person name="Cao Y."/>
            <person name="Lipzen A."/>
            <person name="Daum C."/>
            <person name="Hundley H."/>
            <person name="Pangilinan J."/>
            <person name="Johnson J."/>
            <person name="Barry K."/>
            <person name="LaButti K."/>
            <person name="Ng V."/>
            <person name="Ahrendt S."/>
            <person name="Min B."/>
            <person name="Choi I.G."/>
            <person name="Park H."/>
            <person name="Plett J.M."/>
            <person name="Magnuson J."/>
            <person name="Spatafora J.W."/>
            <person name="Nagy L.G."/>
            <person name="Henrissat B."/>
            <person name="Grigoriev I.V."/>
            <person name="Yang Z.L."/>
            <person name="Xu J."/>
            <person name="Martin F.M."/>
        </authorList>
    </citation>
    <scope>NUCLEOTIDE SEQUENCE</scope>
    <source>
        <strain evidence="4">KKN 215</strain>
    </source>
</reference>
<evidence type="ECO:0000259" key="2">
    <source>
        <dbReference type="Pfam" id="PF13598"/>
    </source>
</evidence>
<dbReference type="InterPro" id="IPR011935">
    <property type="entry name" value="CHP02231"/>
</dbReference>
<evidence type="ECO:0000259" key="3">
    <source>
        <dbReference type="Pfam" id="PF13600"/>
    </source>
</evidence>
<dbReference type="PANTHER" id="PTHR31005">
    <property type="entry name" value="DUF4139 DOMAIN-CONTAINING PROTEIN"/>
    <property type="match status" value="1"/>
</dbReference>
<evidence type="ECO:0008006" key="6">
    <source>
        <dbReference type="Google" id="ProtNLM"/>
    </source>
</evidence>
<evidence type="ECO:0000313" key="4">
    <source>
        <dbReference type="EMBL" id="KAH8083291.1"/>
    </source>
</evidence>
<evidence type="ECO:0000313" key="5">
    <source>
        <dbReference type="Proteomes" id="UP000813824"/>
    </source>
</evidence>